<dbReference type="EMBL" id="NBAG03000579">
    <property type="protein sequence ID" value="PNI14442.1"/>
    <property type="molecule type" value="Genomic_DNA"/>
</dbReference>
<dbReference type="Gene3D" id="2.60.40.150">
    <property type="entry name" value="C2 domain"/>
    <property type="match status" value="2"/>
</dbReference>
<dbReference type="GO" id="GO:0006629">
    <property type="term" value="P:lipid metabolic process"/>
    <property type="evidence" value="ECO:0007669"/>
    <property type="project" value="InterPro"/>
</dbReference>
<accession>A0A2J8IV85</accession>
<proteinExistence type="predicted"/>
<feature type="non-terminal residue" evidence="2">
    <location>
        <position position="1"/>
    </location>
</feature>
<gene>
    <name evidence="2" type="ORF">CK820_G0052899</name>
</gene>
<dbReference type="InterPro" id="IPR001192">
    <property type="entry name" value="PI-PLC_fam"/>
</dbReference>
<dbReference type="Proteomes" id="UP000236370">
    <property type="component" value="Unassembled WGS sequence"/>
</dbReference>
<evidence type="ECO:0000259" key="1">
    <source>
        <dbReference type="PROSITE" id="PS50008"/>
    </source>
</evidence>
<dbReference type="GO" id="GO:0035556">
    <property type="term" value="P:intracellular signal transduction"/>
    <property type="evidence" value="ECO:0007669"/>
    <property type="project" value="InterPro"/>
</dbReference>
<dbReference type="SUPFAM" id="SSF49562">
    <property type="entry name" value="C2 domain (Calcium/lipid-binding domain, CaLB)"/>
    <property type="match status" value="1"/>
</dbReference>
<dbReference type="CDD" id="cd00275">
    <property type="entry name" value="C2_PLC_like"/>
    <property type="match status" value="1"/>
</dbReference>
<dbReference type="PROSITE" id="PS50008">
    <property type="entry name" value="PIPLC_Y_DOMAIN"/>
    <property type="match status" value="1"/>
</dbReference>
<comment type="caution">
    <text evidence="2">The sequence shown here is derived from an EMBL/GenBank/DDBJ whole genome shotgun (WGS) entry which is preliminary data.</text>
</comment>
<dbReference type="InterPro" id="IPR035892">
    <property type="entry name" value="C2_domain_sf"/>
</dbReference>
<dbReference type="GO" id="GO:0004435">
    <property type="term" value="F:phosphatidylinositol-4,5-bisphosphate phospholipase C activity"/>
    <property type="evidence" value="ECO:0007669"/>
    <property type="project" value="InterPro"/>
</dbReference>
<feature type="domain" description="PI-PLC Y-box" evidence="1">
    <location>
        <begin position="2"/>
        <end position="15"/>
    </location>
</feature>
<reference evidence="2 3" key="1">
    <citation type="submission" date="2017-12" db="EMBL/GenBank/DDBJ databases">
        <title>High-resolution comparative analysis of great ape genomes.</title>
        <authorList>
            <person name="Pollen A."/>
            <person name="Hastie A."/>
            <person name="Hormozdiari F."/>
            <person name="Dougherty M."/>
            <person name="Liu R."/>
            <person name="Chaisson M."/>
            <person name="Hoppe E."/>
            <person name="Hill C."/>
            <person name="Pang A."/>
            <person name="Hillier L."/>
            <person name="Baker C."/>
            <person name="Armstrong J."/>
            <person name="Shendure J."/>
            <person name="Paten B."/>
            <person name="Wilson R."/>
            <person name="Chao H."/>
            <person name="Schneider V."/>
            <person name="Ventura M."/>
            <person name="Kronenberg Z."/>
            <person name="Murali S."/>
            <person name="Gordon D."/>
            <person name="Cantsilieris S."/>
            <person name="Munson K."/>
            <person name="Nelson B."/>
            <person name="Raja A."/>
            <person name="Underwood J."/>
            <person name="Diekhans M."/>
            <person name="Fiddes I."/>
            <person name="Haussler D."/>
            <person name="Eichler E."/>
        </authorList>
    </citation>
    <scope>NUCLEOTIDE SEQUENCE [LARGE SCALE GENOMIC DNA]</scope>
    <source>
        <strain evidence="2">Yerkes chimp pedigree #C0471</strain>
    </source>
</reference>
<evidence type="ECO:0000313" key="3">
    <source>
        <dbReference type="Proteomes" id="UP000236370"/>
    </source>
</evidence>
<evidence type="ECO:0000313" key="2">
    <source>
        <dbReference type="EMBL" id="PNI14442.1"/>
    </source>
</evidence>
<protein>
    <submittedName>
        <fullName evidence="2">PLCD3 isoform 12</fullName>
    </submittedName>
</protein>
<name>A0A2J8IV85_PANTR</name>
<dbReference type="PANTHER" id="PTHR10336:SF33">
    <property type="entry name" value="1-PHOSPHATIDYLINOSITOL 4,5-BISPHOSPHATE PHOSPHODIESTERASE DELTA-3"/>
    <property type="match status" value="1"/>
</dbReference>
<organism evidence="2 3">
    <name type="scientific">Pan troglodytes</name>
    <name type="common">Chimpanzee</name>
    <dbReference type="NCBI Taxonomy" id="9598"/>
    <lineage>
        <taxon>Eukaryota</taxon>
        <taxon>Metazoa</taxon>
        <taxon>Chordata</taxon>
        <taxon>Craniata</taxon>
        <taxon>Vertebrata</taxon>
        <taxon>Euteleostomi</taxon>
        <taxon>Mammalia</taxon>
        <taxon>Eutheria</taxon>
        <taxon>Euarchontoglires</taxon>
        <taxon>Primates</taxon>
        <taxon>Haplorrhini</taxon>
        <taxon>Catarrhini</taxon>
        <taxon>Hominidae</taxon>
        <taxon>Pan</taxon>
    </lineage>
</organism>
<dbReference type="InterPro" id="IPR001711">
    <property type="entry name" value="PLipase_C_Pinositol-sp_Y"/>
</dbReference>
<sequence>VNGQCGYVLKPACLRQPDSTFDPEYPGPPRTTLSIQVLTAQQLPKLNAEKPHSIVDPLVRVEIHGVPADCARQETDYVLNNGYRHIHLLSKDGASLSPATLFIQIRIQCS</sequence>
<dbReference type="PANTHER" id="PTHR10336">
    <property type="entry name" value="PHOSPHOINOSITIDE-SPECIFIC PHOSPHOLIPASE C FAMILY PROTEIN"/>
    <property type="match status" value="1"/>
</dbReference>
<dbReference type="AlphaFoldDB" id="A0A2J8IV85"/>